<feature type="transmembrane region" description="Helical" evidence="8">
    <location>
        <begin position="53"/>
        <end position="72"/>
    </location>
</feature>
<dbReference type="AlphaFoldDB" id="A0A2W7HUL9"/>
<dbReference type="PANTHER" id="PTHR43596:SF1">
    <property type="entry name" value="ADP,ATP CARRIER PROTEIN"/>
    <property type="match status" value="1"/>
</dbReference>
<gene>
    <name evidence="9" type="ORF">LX95_02816</name>
</gene>
<evidence type="ECO:0000256" key="6">
    <source>
        <dbReference type="ARBA" id="ARBA00022989"/>
    </source>
</evidence>
<dbReference type="GO" id="GO:0005471">
    <property type="term" value="F:ATP:ADP antiporter activity"/>
    <property type="evidence" value="ECO:0007669"/>
    <property type="project" value="InterPro"/>
</dbReference>
<feature type="transmembrane region" description="Helical" evidence="8">
    <location>
        <begin position="267"/>
        <end position="287"/>
    </location>
</feature>
<evidence type="ECO:0000313" key="9">
    <source>
        <dbReference type="EMBL" id="PZW37802.1"/>
    </source>
</evidence>
<dbReference type="GO" id="GO:0005524">
    <property type="term" value="F:ATP binding"/>
    <property type="evidence" value="ECO:0007669"/>
    <property type="project" value="UniProtKB-KW"/>
</dbReference>
<dbReference type="InterPro" id="IPR011989">
    <property type="entry name" value="ARM-like"/>
</dbReference>
<evidence type="ECO:0000256" key="3">
    <source>
        <dbReference type="ARBA" id="ARBA00022692"/>
    </source>
</evidence>
<dbReference type="InterPro" id="IPR016024">
    <property type="entry name" value="ARM-type_fold"/>
</dbReference>
<accession>A0A2W7HUL9</accession>
<feature type="transmembrane region" description="Helical" evidence="8">
    <location>
        <begin position="21"/>
        <end position="41"/>
    </location>
</feature>
<keyword evidence="10" id="KW-1185">Reference proteome</keyword>
<dbReference type="SUPFAM" id="SSF103473">
    <property type="entry name" value="MFS general substrate transporter"/>
    <property type="match status" value="1"/>
</dbReference>
<evidence type="ECO:0000256" key="8">
    <source>
        <dbReference type="RuleBase" id="RU363121"/>
    </source>
</evidence>
<feature type="transmembrane region" description="Helical" evidence="8">
    <location>
        <begin position="178"/>
        <end position="197"/>
    </location>
</feature>
<dbReference type="RefSeq" id="WP_111542071.1">
    <property type="nucleotide sequence ID" value="NZ_QKYV01000010.1"/>
</dbReference>
<evidence type="ECO:0000313" key="10">
    <source>
        <dbReference type="Proteomes" id="UP000249542"/>
    </source>
</evidence>
<comment type="similarity">
    <text evidence="8">Belongs to the ADP/ATP translocase tlc family.</text>
</comment>
<feature type="transmembrane region" description="Helical" evidence="8">
    <location>
        <begin position="230"/>
        <end position="247"/>
    </location>
</feature>
<organism evidence="9 10">
    <name type="scientific">Mesonia algae</name>
    <dbReference type="NCBI Taxonomy" id="213248"/>
    <lineage>
        <taxon>Bacteria</taxon>
        <taxon>Pseudomonadati</taxon>
        <taxon>Bacteroidota</taxon>
        <taxon>Flavobacteriia</taxon>
        <taxon>Flavobacteriales</taxon>
        <taxon>Flavobacteriaceae</taxon>
        <taxon>Mesonia</taxon>
    </lineage>
</organism>
<dbReference type="InterPro" id="IPR036259">
    <property type="entry name" value="MFS_trans_sf"/>
</dbReference>
<proteinExistence type="inferred from homology"/>
<feature type="transmembrane region" description="Helical" evidence="8">
    <location>
        <begin position="294"/>
        <end position="318"/>
    </location>
</feature>
<feature type="transmembrane region" description="Helical" evidence="8">
    <location>
        <begin position="147"/>
        <end position="166"/>
    </location>
</feature>
<feature type="transmembrane region" description="Helical" evidence="8">
    <location>
        <begin position="84"/>
        <end position="102"/>
    </location>
</feature>
<dbReference type="GO" id="GO:0016020">
    <property type="term" value="C:membrane"/>
    <property type="evidence" value="ECO:0007669"/>
    <property type="project" value="UniProtKB-SubCell"/>
</dbReference>
<evidence type="ECO:0000256" key="1">
    <source>
        <dbReference type="ARBA" id="ARBA00004141"/>
    </source>
</evidence>
<keyword evidence="3 8" id="KW-0812">Transmembrane</keyword>
<dbReference type="Pfam" id="PF03219">
    <property type="entry name" value="TLC"/>
    <property type="match status" value="1"/>
</dbReference>
<sequence length="938" mass="106604">MIKIFLQKSFGIRSGEVRISLLMQLYIFLIITTLLIVKPTINALFLSKLTSNALPNAYLLVALVAIGSSFFYNKALKKFSLLKIVTTTLIVSAAIFLSLKFLLNFDYFSTELLYFYYVWVAIFALLTTSQFWVLANLVFNIREAKRLFGFIGAGAITGGIFGGYVTNLLAPSIGNDNLMVVASLILLACIPLLHYIWRKKIKSLGYFRQKQRSYATNESSFQLIYKSKHLTYIAGIVGVSVITARLVDFQFSDLASKKILDSNELASFFGFWFSTFNLASLIIQLFLTRKIVGVWGVASTLILLPMGILVTVGLFIIFPELRVVILMKSVDGSLKQSINKAASEMLVLPVPTDIKNKTKSFIDVVVDSVATGIAGCLLIFVIKGLNFGEVEVSILILVLLLVWFYFIYKVRKTYFQSFRQNLINFTNKHHLSKKKKGNRVSTNITILKVLEEGEESEILYMLSKINEIKDKRLKDAVVLLLDHPSEEIKAAAIRNLYLLDKGTAVEKVEKLVNLKSDEVVLAAMQYLLTHTDINDLKLFDSYLNSENEYIASAALFCLAKESRDNQKLAQRYSLDNRLEAAITAVNLPSDNHRIEETIELVKAIGFAGMPKYYSFIKAHFNNRNQEVIKASIEAAGYSANLIFVDDLLGFLETKEFREEAEEALHLYGSGVIKMLLKRLKNNLISENAKRFIPNILARFNNQESVNTLFTLLRNKDIIIRLEAARSLQEMKERNKSLKFSKKDVVRLILSECKLYHNTLIAMELQKKITKKYKLELVSDSEMEEFSARNSLIEILEKRLDHGLQQIFTLLELEYNSKDVIIAYNGIKSDKQEVRANAIEFLDTLLQPNLRHTLLPLVENTILSASNQEIDSSILTVPSEYKCFQMLLKGNDVRIKLAVLYLLRHIEDKSYLKLVHRMVTDNDVRIRNFATLAVESLKN</sequence>
<dbReference type="InterPro" id="IPR004667">
    <property type="entry name" value="ADP_ATP_car_bac_type"/>
</dbReference>
<keyword evidence="5 8" id="KW-0067">ATP-binding</keyword>
<feature type="transmembrane region" description="Helical" evidence="8">
    <location>
        <begin position="361"/>
        <end position="382"/>
    </location>
</feature>
<dbReference type="SUPFAM" id="SSF48371">
    <property type="entry name" value="ARM repeat"/>
    <property type="match status" value="1"/>
</dbReference>
<reference evidence="9 10" key="1">
    <citation type="submission" date="2018-06" db="EMBL/GenBank/DDBJ databases">
        <title>Genomic Encyclopedia of Archaeal and Bacterial Type Strains, Phase II (KMG-II): from individual species to whole genera.</title>
        <authorList>
            <person name="Goeker M."/>
        </authorList>
    </citation>
    <scope>NUCLEOTIDE SEQUENCE [LARGE SCALE GENOMIC DNA]</scope>
    <source>
        <strain evidence="9 10">DSM 15361</strain>
    </source>
</reference>
<evidence type="ECO:0000256" key="4">
    <source>
        <dbReference type="ARBA" id="ARBA00022741"/>
    </source>
</evidence>
<dbReference type="Gene3D" id="1.25.10.10">
    <property type="entry name" value="Leucine-rich Repeat Variant"/>
    <property type="match status" value="1"/>
</dbReference>
<protein>
    <recommendedName>
        <fullName evidence="8">ADP,ATP carrier protein</fullName>
    </recommendedName>
</protein>
<evidence type="ECO:0000256" key="5">
    <source>
        <dbReference type="ARBA" id="ARBA00022840"/>
    </source>
</evidence>
<keyword evidence="4 8" id="KW-0547">Nucleotide-binding</keyword>
<keyword evidence="7 8" id="KW-0472">Membrane</keyword>
<dbReference type="CDD" id="cd06174">
    <property type="entry name" value="MFS"/>
    <property type="match status" value="1"/>
</dbReference>
<dbReference type="Proteomes" id="UP000249542">
    <property type="component" value="Unassembled WGS sequence"/>
</dbReference>
<comment type="subcellular location">
    <subcellularLocation>
        <location evidence="1 8">Membrane</location>
        <topology evidence="1 8">Multi-pass membrane protein</topology>
    </subcellularLocation>
</comment>
<keyword evidence="2 8" id="KW-0813">Transport</keyword>
<comment type="caution">
    <text evidence="9">The sequence shown here is derived from an EMBL/GenBank/DDBJ whole genome shotgun (WGS) entry which is preliminary data.</text>
</comment>
<dbReference type="EMBL" id="QKYV01000010">
    <property type="protein sequence ID" value="PZW37802.1"/>
    <property type="molecule type" value="Genomic_DNA"/>
</dbReference>
<keyword evidence="6 8" id="KW-1133">Transmembrane helix</keyword>
<evidence type="ECO:0000256" key="2">
    <source>
        <dbReference type="ARBA" id="ARBA00022448"/>
    </source>
</evidence>
<feature type="transmembrane region" description="Helical" evidence="8">
    <location>
        <begin position="114"/>
        <end position="135"/>
    </location>
</feature>
<feature type="transmembrane region" description="Helical" evidence="8">
    <location>
        <begin position="389"/>
        <end position="408"/>
    </location>
</feature>
<name>A0A2W7HUL9_9FLAO</name>
<evidence type="ECO:0000256" key="7">
    <source>
        <dbReference type="ARBA" id="ARBA00023136"/>
    </source>
</evidence>
<dbReference type="PANTHER" id="PTHR43596">
    <property type="entry name" value="ADP,ATP CARRIER PROTEIN"/>
    <property type="match status" value="1"/>
</dbReference>